<dbReference type="AlphaFoldDB" id="C4JAD2"/>
<feature type="transmembrane region" description="Helical" evidence="1">
    <location>
        <begin position="60"/>
        <end position="87"/>
    </location>
</feature>
<evidence type="ECO:0000313" key="2">
    <source>
        <dbReference type="EMBL" id="ACR38132.1"/>
    </source>
</evidence>
<accession>C4JAD2</accession>
<evidence type="ECO:0000256" key="1">
    <source>
        <dbReference type="SAM" id="Phobius"/>
    </source>
</evidence>
<protein>
    <submittedName>
        <fullName evidence="2">Uncharacterized protein</fullName>
    </submittedName>
</protein>
<keyword evidence="1" id="KW-0812">Transmembrane</keyword>
<proteinExistence type="evidence at transcript level"/>
<name>C4JAD2_MAIZE</name>
<reference evidence="2" key="2">
    <citation type="submission" date="2012-06" db="EMBL/GenBank/DDBJ databases">
        <authorList>
            <person name="Yu Y."/>
            <person name="Currie J."/>
            <person name="Lomeli R."/>
            <person name="Angelova A."/>
            <person name="Collura K."/>
            <person name="Wissotski M."/>
            <person name="Campos D."/>
            <person name="Kudrna D."/>
            <person name="Golser W."/>
            <person name="Ashely E."/>
            <person name="Descour A."/>
            <person name="Fernandes J."/>
            <person name="Soderlund C."/>
            <person name="Walbot V."/>
        </authorList>
    </citation>
    <scope>NUCLEOTIDE SEQUENCE</scope>
    <source>
        <strain evidence="2">B73</strain>
    </source>
</reference>
<keyword evidence="1" id="KW-1133">Transmembrane helix</keyword>
<dbReference type="EMBL" id="BT087779">
    <property type="protein sequence ID" value="ACR38132.1"/>
    <property type="molecule type" value="mRNA"/>
</dbReference>
<reference evidence="2" key="1">
    <citation type="journal article" date="2009" name="PLoS Genet.">
        <title>Sequencing, mapping, and analysis of 27,455 maize full-length cDNAs.</title>
        <authorList>
            <person name="Soderlund C."/>
            <person name="Descour A."/>
            <person name="Kudrna D."/>
            <person name="Bomhoff M."/>
            <person name="Boyd L."/>
            <person name="Currie J."/>
            <person name="Angelova A."/>
            <person name="Collura K."/>
            <person name="Wissotski M."/>
            <person name="Ashley E."/>
            <person name="Morrow D."/>
            <person name="Fernandes J."/>
            <person name="Walbot V."/>
            <person name="Yu Y."/>
        </authorList>
    </citation>
    <scope>NUCLEOTIDE SEQUENCE</scope>
    <source>
        <strain evidence="2">B73</strain>
    </source>
</reference>
<organism evidence="2">
    <name type="scientific">Zea mays</name>
    <name type="common">Maize</name>
    <dbReference type="NCBI Taxonomy" id="4577"/>
    <lineage>
        <taxon>Eukaryota</taxon>
        <taxon>Viridiplantae</taxon>
        <taxon>Streptophyta</taxon>
        <taxon>Embryophyta</taxon>
        <taxon>Tracheophyta</taxon>
        <taxon>Spermatophyta</taxon>
        <taxon>Magnoliopsida</taxon>
        <taxon>Liliopsida</taxon>
        <taxon>Poales</taxon>
        <taxon>Poaceae</taxon>
        <taxon>PACMAD clade</taxon>
        <taxon>Panicoideae</taxon>
        <taxon>Andropogonodae</taxon>
        <taxon>Andropogoneae</taxon>
        <taxon>Tripsacinae</taxon>
        <taxon>Zea</taxon>
    </lineage>
</organism>
<keyword evidence="1" id="KW-0472">Membrane</keyword>
<sequence length="156" mass="17005">MLGIRVWMDRSLDHAQERSGCCCRGRSRAGRGGAGRVATTGAGVRPDNVRMLMVVLELDLVLHFVAGVIFVVIVLIVVVFIVVVVVVHIVAARAVHSVVAAYHRLRLLRLPLLYHLLHDFLWLLRCRGRAAAEADEHAGCSAAVARLRLHAPGAVL</sequence>